<reference evidence="2 3" key="1">
    <citation type="journal article" date="2020" name="Pathogens">
        <title>First Whole Genome Sequence of Anaplasma platys, an Obligate Intracellular Rickettsial Pathogen of Dogs.</title>
        <authorList>
            <person name="Llanes A."/>
            <person name="Rajeev S."/>
        </authorList>
    </citation>
    <scope>NUCLEOTIDE SEQUENCE [LARGE SCALE GENOMIC DNA]</scope>
    <source>
        <strain evidence="2 3">S3</strain>
    </source>
</reference>
<accession>A0A858PY97</accession>
<dbReference type="KEGG" id="aplt:ANPL_02345"/>
<feature type="region of interest" description="Disordered" evidence="1">
    <location>
        <begin position="1"/>
        <end position="25"/>
    </location>
</feature>
<feature type="region of interest" description="Disordered" evidence="1">
    <location>
        <begin position="515"/>
        <end position="543"/>
    </location>
</feature>
<dbReference type="RefSeq" id="WP_169193173.1">
    <property type="nucleotide sequence ID" value="NZ_CP046391.1"/>
</dbReference>
<keyword evidence="3" id="KW-1185">Reference proteome</keyword>
<feature type="compositionally biased region" description="Low complexity" evidence="1">
    <location>
        <begin position="521"/>
        <end position="532"/>
    </location>
</feature>
<evidence type="ECO:0000313" key="2">
    <source>
        <dbReference type="EMBL" id="QJC27540.1"/>
    </source>
</evidence>
<evidence type="ECO:0000256" key="1">
    <source>
        <dbReference type="SAM" id="MobiDB-lite"/>
    </source>
</evidence>
<dbReference type="Proteomes" id="UP000500930">
    <property type="component" value="Chromosome"/>
</dbReference>
<name>A0A858PY97_9RICK</name>
<evidence type="ECO:0000313" key="3">
    <source>
        <dbReference type="Proteomes" id="UP000500930"/>
    </source>
</evidence>
<protein>
    <submittedName>
        <fullName evidence="2">Uncharacterized protein</fullName>
    </submittedName>
</protein>
<gene>
    <name evidence="2" type="ORF">ANPL_02345</name>
</gene>
<dbReference type="EMBL" id="CP046391">
    <property type="protein sequence ID" value="QJC27540.1"/>
    <property type="molecule type" value="Genomic_DNA"/>
</dbReference>
<dbReference type="AlphaFoldDB" id="A0A858PY97"/>
<organism evidence="2 3">
    <name type="scientific">Anaplasma platys</name>
    <dbReference type="NCBI Taxonomy" id="949"/>
    <lineage>
        <taxon>Bacteria</taxon>
        <taxon>Pseudomonadati</taxon>
        <taxon>Pseudomonadota</taxon>
        <taxon>Alphaproteobacteria</taxon>
        <taxon>Rickettsiales</taxon>
        <taxon>Anaplasmataceae</taxon>
        <taxon>Anaplasma</taxon>
    </lineage>
</organism>
<proteinExistence type="predicted"/>
<sequence>MPLFGSKENENGGAGTSRPSTLLPPGLDDSRGFSYIRIEFLPTYHIDIYGLCPEDLKFNRGIDEFYIRGEKVPRDCYRMSLVFKGEDWGHPGVRIADNCVLLEVEGITRRDCAYLREYWPLTIDKLELNEEDEMILHFRILDPCRIVHIMTLPENVRNGDCMRFLDKYLEWVASKSVGGKDLIAVYEAADRSPGRSSAAVKLRDTFEGSRIILDVRLNIYRLRQMMALYDEDRSLPRGKYMSLIKEVLDDRWGGHIRMANMGILPTFAWEMVTLSLGTAKHKYVFDVDALKRWLLFEVHGGGDSDIGAHILVLAALHSNFRELFVANVLLSMPELVKVCEEICDLTRLCRRNITEWEVEEIVHARGIQMCVEAIALPFFIETPAYIGLCGRVPEYRYYRDNALNEGILWIGLSHRPFYALGRDSFKCLSVWVFWRFLSSVWSMSNFDKFMLTDSEIVIENALEHAYRKFAPCQWVRGSSDIIPEDIGRYERRCKVKVLKDKDSLMTTVKNANPDRRRKNVSTDVSDVEVSSEGKARTSGQRLA</sequence>